<dbReference type="Proteomes" id="UP000199440">
    <property type="component" value="Unassembled WGS sequence"/>
</dbReference>
<organism evidence="2 3">
    <name type="scientific">Kriegella aquimaris</name>
    <dbReference type="NCBI Taxonomy" id="192904"/>
    <lineage>
        <taxon>Bacteria</taxon>
        <taxon>Pseudomonadati</taxon>
        <taxon>Bacteroidota</taxon>
        <taxon>Flavobacteriia</taxon>
        <taxon>Flavobacteriales</taxon>
        <taxon>Flavobacteriaceae</taxon>
        <taxon>Kriegella</taxon>
    </lineage>
</organism>
<dbReference type="Pfam" id="PF12006">
    <property type="entry name" value="DUF3500"/>
    <property type="match status" value="1"/>
</dbReference>
<gene>
    <name evidence="2" type="ORF">SAMN04488514_12222</name>
</gene>
<keyword evidence="3" id="KW-1185">Reference proteome</keyword>
<dbReference type="RefSeq" id="WP_089895637.1">
    <property type="nucleotide sequence ID" value="NZ_FNGV01000022.1"/>
</dbReference>
<evidence type="ECO:0000313" key="2">
    <source>
        <dbReference type="EMBL" id="SDN07091.1"/>
    </source>
</evidence>
<dbReference type="OrthoDB" id="581140at2"/>
<feature type="chain" id="PRO_5011696075" description="DUF3500 domain-containing protein" evidence="1">
    <location>
        <begin position="23"/>
        <end position="343"/>
    </location>
</feature>
<accession>A0A1G9YF62</accession>
<dbReference type="PANTHER" id="PTHR37489:SF1">
    <property type="entry name" value="DUF3500 DOMAIN-CONTAINING PROTEIN"/>
    <property type="match status" value="1"/>
</dbReference>
<dbReference type="EMBL" id="FNGV01000022">
    <property type="protein sequence ID" value="SDN07091.1"/>
    <property type="molecule type" value="Genomic_DNA"/>
</dbReference>
<evidence type="ECO:0000256" key="1">
    <source>
        <dbReference type="SAM" id="SignalP"/>
    </source>
</evidence>
<keyword evidence="1" id="KW-0732">Signal</keyword>
<dbReference type="STRING" id="192904.SAMN04488514_12222"/>
<evidence type="ECO:0008006" key="4">
    <source>
        <dbReference type="Google" id="ProtNLM"/>
    </source>
</evidence>
<evidence type="ECO:0000313" key="3">
    <source>
        <dbReference type="Proteomes" id="UP000199440"/>
    </source>
</evidence>
<sequence length="343" mass="38938">MRTFRKVVLLIIFSFFLSTAAAQDLSEKANNFLGTLSKELKSEAFFPLDDAERTNFNFVPMDRKGPTFHDFNEAQKQAALDLLRASLSEDGYRKTTDIMSLEKVLNELLNDPSKKMSDGRPYRDPLNYHFCIFGTPSPTDFWGWRFEGHHVSVNFTSTDGKIISSTPSFFGSNPGIVQSTAAKGKEVLKRETDLGFKLVNSLEPNQLKTAKFSDEAPYEIITTNKQEVGIIETKGITYSALSKSQKEIFMELLNVYLDTYESDFAAHFKKRIKKAGMENLRFAWAGSLKAGIPNYYRIHGPILLIEYANTQNNANHVHTAIRDLENDFAKSALKEHYEAHHHN</sequence>
<protein>
    <recommendedName>
        <fullName evidence="4">DUF3500 domain-containing protein</fullName>
    </recommendedName>
</protein>
<name>A0A1G9YF62_9FLAO</name>
<feature type="signal peptide" evidence="1">
    <location>
        <begin position="1"/>
        <end position="22"/>
    </location>
</feature>
<proteinExistence type="predicted"/>
<dbReference type="PANTHER" id="PTHR37489">
    <property type="entry name" value="DUF3500 DOMAIN-CONTAINING PROTEIN"/>
    <property type="match status" value="1"/>
</dbReference>
<reference evidence="2 3" key="1">
    <citation type="submission" date="2016-10" db="EMBL/GenBank/DDBJ databases">
        <authorList>
            <person name="de Groot N.N."/>
        </authorList>
    </citation>
    <scope>NUCLEOTIDE SEQUENCE [LARGE SCALE GENOMIC DNA]</scope>
    <source>
        <strain evidence="2 3">DSM 19886</strain>
    </source>
</reference>
<dbReference type="InterPro" id="IPR021889">
    <property type="entry name" value="DUF3500"/>
</dbReference>
<dbReference type="AlphaFoldDB" id="A0A1G9YF62"/>